<dbReference type="Proteomes" id="UP000272474">
    <property type="component" value="Unassembled WGS sequence"/>
</dbReference>
<proteinExistence type="predicted"/>
<evidence type="ECO:0000313" key="2">
    <source>
        <dbReference type="EMBL" id="RKN42469.1"/>
    </source>
</evidence>
<organism evidence="2 3">
    <name type="scientific">Streptomyces hoynatensis</name>
    <dbReference type="NCBI Taxonomy" id="1141874"/>
    <lineage>
        <taxon>Bacteria</taxon>
        <taxon>Bacillati</taxon>
        <taxon>Actinomycetota</taxon>
        <taxon>Actinomycetes</taxon>
        <taxon>Kitasatosporales</taxon>
        <taxon>Streptomycetaceae</taxon>
        <taxon>Streptomyces</taxon>
    </lineage>
</organism>
<accession>A0A3A9Z385</accession>
<feature type="region of interest" description="Disordered" evidence="1">
    <location>
        <begin position="1"/>
        <end position="30"/>
    </location>
</feature>
<reference evidence="2 3" key="1">
    <citation type="journal article" date="2014" name="Int. J. Syst. Evol. Microbiol.">
        <title>Streptomyces hoynatensis sp. nov., isolated from deep marine sediment.</title>
        <authorList>
            <person name="Veyisoglu A."/>
            <person name="Sahin N."/>
        </authorList>
    </citation>
    <scope>NUCLEOTIDE SEQUENCE [LARGE SCALE GENOMIC DNA]</scope>
    <source>
        <strain evidence="2 3">KCTC 29097</strain>
    </source>
</reference>
<evidence type="ECO:0000313" key="3">
    <source>
        <dbReference type="Proteomes" id="UP000272474"/>
    </source>
</evidence>
<name>A0A3A9Z385_9ACTN</name>
<dbReference type="RefSeq" id="WP_120679260.1">
    <property type="nucleotide sequence ID" value="NZ_RBAL01000006.1"/>
</dbReference>
<dbReference type="EMBL" id="RBAL01000006">
    <property type="protein sequence ID" value="RKN42469.1"/>
    <property type="molecule type" value="Genomic_DNA"/>
</dbReference>
<gene>
    <name evidence="2" type="ORF">D7294_13775</name>
</gene>
<dbReference type="NCBIfam" id="NF033212">
    <property type="entry name" value="SapB_AmfS_lanti"/>
    <property type="match status" value="1"/>
</dbReference>
<dbReference type="Pfam" id="PF19402">
    <property type="entry name" value="RamS"/>
    <property type="match status" value="1"/>
</dbReference>
<dbReference type="InterPro" id="IPR045825">
    <property type="entry name" value="RamS"/>
</dbReference>
<comment type="caution">
    <text evidence="2">The sequence shown here is derived from an EMBL/GenBank/DDBJ whole genome shotgun (WGS) entry which is preliminary data.</text>
</comment>
<dbReference type="AlphaFoldDB" id="A0A3A9Z385"/>
<sequence length="47" mass="4847">MSLLDLQAMEPETTALDAGHGGDDGDQSSASLLLCDTHSSQSVIICL</sequence>
<evidence type="ECO:0000256" key="1">
    <source>
        <dbReference type="SAM" id="MobiDB-lite"/>
    </source>
</evidence>
<protein>
    <submittedName>
        <fullName evidence="2">SapB/AmfS family lantipeptide</fullName>
    </submittedName>
</protein>
<keyword evidence="3" id="KW-1185">Reference proteome</keyword>